<dbReference type="Gene3D" id="1.20.5.1930">
    <property type="match status" value="1"/>
</dbReference>
<dbReference type="GO" id="GO:0005737">
    <property type="term" value="C:cytoplasm"/>
    <property type="evidence" value="ECO:0007669"/>
    <property type="project" value="UniProtKB-SubCell"/>
</dbReference>
<feature type="transmembrane region" description="Helical" evidence="16">
    <location>
        <begin position="12"/>
        <end position="29"/>
    </location>
</feature>
<dbReference type="GO" id="GO:0046983">
    <property type="term" value="F:protein dimerization activity"/>
    <property type="evidence" value="ECO:0007669"/>
    <property type="project" value="InterPro"/>
</dbReference>
<dbReference type="SMART" id="SM00387">
    <property type="entry name" value="HATPase_c"/>
    <property type="match status" value="1"/>
</dbReference>
<dbReference type="InterPro" id="IPR004358">
    <property type="entry name" value="Sig_transdc_His_kin-like_C"/>
</dbReference>
<dbReference type="AlphaFoldDB" id="A0A521CFY3"/>
<evidence type="ECO:0000256" key="8">
    <source>
        <dbReference type="ARBA" id="ARBA00022553"/>
    </source>
</evidence>
<keyword evidence="10" id="KW-0479">Metal-binding</keyword>
<proteinExistence type="predicted"/>
<dbReference type="PRINTS" id="PR00344">
    <property type="entry name" value="BCTRLSENSOR"/>
</dbReference>
<evidence type="ECO:0000256" key="2">
    <source>
        <dbReference type="ARBA" id="ARBA00001966"/>
    </source>
</evidence>
<feature type="domain" description="PAC" evidence="19">
    <location>
        <begin position="516"/>
        <end position="569"/>
    </location>
</feature>
<comment type="function">
    <text evidence="14">Member of the two-component regulatory system NreB/NreC involved in the control of dissimilatory nitrate/nitrite reduction in response to oxygen. NreB functions as a direct oxygen sensor histidine kinase which is autophosphorylated, in the absence of oxygen, probably at the conserved histidine residue, and transfers its phosphate group probably to a conserved aspartate residue of NreC. NreB/NreC activates the expression of the nitrate (narGHJI) and nitrite (nir) reductase operons, as well as the putative nitrate transporter gene narT.</text>
</comment>
<dbReference type="InterPro" id="IPR052162">
    <property type="entry name" value="Sensor_kinase/Photoreceptor"/>
</dbReference>
<dbReference type="NCBIfam" id="TIGR00229">
    <property type="entry name" value="sensory_box"/>
    <property type="match status" value="5"/>
</dbReference>
<keyword evidence="9" id="KW-0808">Transferase</keyword>
<comment type="cofactor">
    <cofactor evidence="2">
        <name>[4Fe-4S] cluster</name>
        <dbReference type="ChEBI" id="CHEBI:49883"/>
    </cofactor>
</comment>
<evidence type="ECO:0000313" key="20">
    <source>
        <dbReference type="EMBL" id="SMO58275.1"/>
    </source>
</evidence>
<comment type="subcellular location">
    <subcellularLocation>
        <location evidence="3">Cytoplasm</location>
    </subcellularLocation>
</comment>
<reference evidence="20 21" key="1">
    <citation type="submission" date="2017-05" db="EMBL/GenBank/DDBJ databases">
        <authorList>
            <person name="Varghese N."/>
            <person name="Submissions S."/>
        </authorList>
    </citation>
    <scope>NUCLEOTIDE SEQUENCE [LARGE SCALE GENOMIC DNA]</scope>
    <source>
        <strain evidence="20 21">DSM 21985</strain>
    </source>
</reference>
<dbReference type="InterPro" id="IPR000700">
    <property type="entry name" value="PAS-assoc_C"/>
</dbReference>
<dbReference type="Pfam" id="PF07730">
    <property type="entry name" value="HisKA_3"/>
    <property type="match status" value="1"/>
</dbReference>
<evidence type="ECO:0000256" key="9">
    <source>
        <dbReference type="ARBA" id="ARBA00022679"/>
    </source>
</evidence>
<dbReference type="PROSITE" id="PS50112">
    <property type="entry name" value="PAS"/>
    <property type="match status" value="2"/>
</dbReference>
<dbReference type="PANTHER" id="PTHR43304:SF1">
    <property type="entry name" value="PAC DOMAIN-CONTAINING PROTEIN"/>
    <property type="match status" value="1"/>
</dbReference>
<dbReference type="Gene3D" id="3.30.450.20">
    <property type="entry name" value="PAS domain"/>
    <property type="match status" value="6"/>
</dbReference>
<dbReference type="InterPro" id="IPR036890">
    <property type="entry name" value="HATPase_C_sf"/>
</dbReference>
<evidence type="ECO:0000256" key="12">
    <source>
        <dbReference type="ARBA" id="ARBA00023004"/>
    </source>
</evidence>
<dbReference type="InterPro" id="IPR013655">
    <property type="entry name" value="PAS_fold_3"/>
</dbReference>
<dbReference type="Gene3D" id="3.30.565.10">
    <property type="entry name" value="Histidine kinase-like ATPase, C-terminal domain"/>
    <property type="match status" value="1"/>
</dbReference>
<keyword evidence="13" id="KW-0411">Iron-sulfur</keyword>
<accession>A0A521CFY3</accession>
<dbReference type="InterPro" id="IPR005467">
    <property type="entry name" value="His_kinase_dom"/>
</dbReference>
<dbReference type="PROSITE" id="PS50109">
    <property type="entry name" value="HIS_KIN"/>
    <property type="match status" value="1"/>
</dbReference>
<dbReference type="Pfam" id="PF13188">
    <property type="entry name" value="PAS_8"/>
    <property type="match status" value="1"/>
</dbReference>
<sequence>MRRILKIFELNAFSITFAYLVFALLWILVSDKVLIWLTQDPQLISKLQTYKGIFYVLGTSVFLYVLMRINNERLASEKELFEGIFEHIPILISVFDPEINKIKVNKAFEKQLGWSNKDVQEVDLMEKCYPDSNMRRKAAQVMLEADGEWYEFEVQHRSGEVRSQRWCNIRLSDNTLVGIGLDVTDQKRLEEKLERERLELKKIYDNIPVFINLHDNKGKVYRVNRYFEEKTGYENRSLQSFNLIEEMFPDKDRREKAEEHMAVANGEWKDFKMHTKDGKEIESTWTNIQVTEDLTIGIGLDTTNLKEKERALQELTQRYRDAEKLTNIGHWKRNLKTNESTVSDGFYEVTELDNEEGISFEKLKEIIHEKDWPYFAEEVEKAQQTGRLEIDYRIKKAKSGEIAYIRELGTVDFGEGGEPQVIRGTIQDVTDTVQQQKKLEQVTQRYQKAEEIAGLGHWYRDLKLDEAIWSDGFYNLVDIKKGTADTSFEGMMAMIHPDDKTEYERVFKDGLENGTMNVRYRLIKPGTGDIVHLQELGKTIYDTEGTPVAMSGTIQDITEREEFQRRLKERNEFIETTLQNLPIGVAVNMMDTGASTLANDKYSDIYGWPQKVLNDEESFYKSIFPEPEYRRKMYDMIEADINSSNPERMHWERLEIQTQSGEERIVNAKVIPVEKQNLMISTVVDVTRQVKAERRLAESEHNYRLLFLKSPLPMWIYDPKTLRFVEVNNAAISHYGYSRKEFYEMTLRDIRPKEDLELFNKEISGHLEKFAPPEEWRHVTKSGEIIYVKITGSAINYFGQNYRLILVNDITEQKKAEEMVLASLVEGENKERARIARELHDGLGQYLAAARMNFEAVETATDQLTERKKEQFKKGLNLLKNAVNETSEISRNLLPRVVDDYGLVMAIESLLDNYRGSTGAKISFYNNVDELELKREVEFNLYRITQEALSNVMKYAEADKINIQLVKDDLDLMLTIDDNGKGFDIESSGFEPGLGLQTIKTRAGALGGEIQIESRPGEGTFISVTIPEQNAIKSE</sequence>
<dbReference type="PROSITE" id="PS50113">
    <property type="entry name" value="PAC"/>
    <property type="match status" value="2"/>
</dbReference>
<evidence type="ECO:0000313" key="21">
    <source>
        <dbReference type="Proteomes" id="UP000317557"/>
    </source>
</evidence>
<dbReference type="EC" id="2.7.13.3" evidence="4"/>
<evidence type="ECO:0000256" key="6">
    <source>
        <dbReference type="ARBA" id="ARBA00022485"/>
    </source>
</evidence>
<dbReference type="SUPFAM" id="SSF55874">
    <property type="entry name" value="ATPase domain of HSP90 chaperone/DNA topoisomerase II/histidine kinase"/>
    <property type="match status" value="1"/>
</dbReference>
<evidence type="ECO:0000259" key="18">
    <source>
        <dbReference type="PROSITE" id="PS50112"/>
    </source>
</evidence>
<dbReference type="CDD" id="cd16917">
    <property type="entry name" value="HATPase_UhpB-NarQ-NarX-like"/>
    <property type="match status" value="1"/>
</dbReference>
<evidence type="ECO:0000256" key="3">
    <source>
        <dbReference type="ARBA" id="ARBA00004496"/>
    </source>
</evidence>
<feature type="domain" description="PAC" evidence="19">
    <location>
        <begin position="388"/>
        <end position="441"/>
    </location>
</feature>
<keyword evidence="11" id="KW-0418">Kinase</keyword>
<dbReference type="InterPro" id="IPR011712">
    <property type="entry name" value="Sig_transdc_His_kin_sub3_dim/P"/>
</dbReference>
<evidence type="ECO:0000256" key="5">
    <source>
        <dbReference type="ARBA" id="ARBA00017322"/>
    </source>
</evidence>
<gene>
    <name evidence="20" type="ORF">SAMN06265219_105118</name>
</gene>
<dbReference type="GO" id="GO:0000155">
    <property type="term" value="F:phosphorelay sensor kinase activity"/>
    <property type="evidence" value="ECO:0007669"/>
    <property type="project" value="InterPro"/>
</dbReference>
<protein>
    <recommendedName>
        <fullName evidence="5">Oxygen sensor histidine kinase NreB</fullName>
        <ecNumber evidence="4">2.7.13.3</ecNumber>
    </recommendedName>
    <alternativeName>
        <fullName evidence="15">Nitrogen regulation protein B</fullName>
    </alternativeName>
</protein>
<dbReference type="Proteomes" id="UP000317557">
    <property type="component" value="Unassembled WGS sequence"/>
</dbReference>
<keyword evidence="16" id="KW-0472">Membrane</keyword>
<dbReference type="Pfam" id="PF13426">
    <property type="entry name" value="PAS_9"/>
    <property type="match status" value="1"/>
</dbReference>
<keyword evidence="16" id="KW-1133">Transmembrane helix</keyword>
<dbReference type="GO" id="GO:0046872">
    <property type="term" value="F:metal ion binding"/>
    <property type="evidence" value="ECO:0007669"/>
    <property type="project" value="UniProtKB-KW"/>
</dbReference>
<evidence type="ECO:0000256" key="11">
    <source>
        <dbReference type="ARBA" id="ARBA00022777"/>
    </source>
</evidence>
<dbReference type="InterPro" id="IPR003594">
    <property type="entry name" value="HATPase_dom"/>
</dbReference>
<dbReference type="GO" id="GO:0016020">
    <property type="term" value="C:membrane"/>
    <property type="evidence" value="ECO:0007669"/>
    <property type="project" value="InterPro"/>
</dbReference>
<evidence type="ECO:0000256" key="14">
    <source>
        <dbReference type="ARBA" id="ARBA00024827"/>
    </source>
</evidence>
<evidence type="ECO:0000256" key="7">
    <source>
        <dbReference type="ARBA" id="ARBA00022490"/>
    </source>
</evidence>
<dbReference type="InterPro" id="IPR000014">
    <property type="entry name" value="PAS"/>
</dbReference>
<evidence type="ECO:0000256" key="1">
    <source>
        <dbReference type="ARBA" id="ARBA00000085"/>
    </source>
</evidence>
<keyword evidence="12" id="KW-0408">Iron</keyword>
<organism evidence="20 21">
    <name type="scientific">Gracilimonas mengyeensis</name>
    <dbReference type="NCBI Taxonomy" id="1302730"/>
    <lineage>
        <taxon>Bacteria</taxon>
        <taxon>Pseudomonadati</taxon>
        <taxon>Balneolota</taxon>
        <taxon>Balneolia</taxon>
        <taxon>Balneolales</taxon>
        <taxon>Balneolaceae</taxon>
        <taxon>Gracilimonas</taxon>
    </lineage>
</organism>
<keyword evidence="6" id="KW-0004">4Fe-4S</keyword>
<dbReference type="SMART" id="SM00091">
    <property type="entry name" value="PAS"/>
    <property type="match status" value="5"/>
</dbReference>
<dbReference type="CDD" id="cd00130">
    <property type="entry name" value="PAS"/>
    <property type="match status" value="1"/>
</dbReference>
<evidence type="ECO:0000256" key="16">
    <source>
        <dbReference type="SAM" id="Phobius"/>
    </source>
</evidence>
<dbReference type="SUPFAM" id="SSF55785">
    <property type="entry name" value="PYP-like sensor domain (PAS domain)"/>
    <property type="match status" value="6"/>
</dbReference>
<keyword evidence="8" id="KW-0597">Phosphoprotein</keyword>
<dbReference type="EMBL" id="FXTP01000005">
    <property type="protein sequence ID" value="SMO58275.1"/>
    <property type="molecule type" value="Genomic_DNA"/>
</dbReference>
<dbReference type="GO" id="GO:0051539">
    <property type="term" value="F:4 iron, 4 sulfur cluster binding"/>
    <property type="evidence" value="ECO:0007669"/>
    <property type="project" value="UniProtKB-KW"/>
</dbReference>
<dbReference type="Gene3D" id="2.10.70.100">
    <property type="match status" value="2"/>
</dbReference>
<dbReference type="Pfam" id="PF02518">
    <property type="entry name" value="HATPase_c"/>
    <property type="match status" value="1"/>
</dbReference>
<evidence type="ECO:0000259" key="19">
    <source>
        <dbReference type="PROSITE" id="PS50113"/>
    </source>
</evidence>
<dbReference type="InterPro" id="IPR001610">
    <property type="entry name" value="PAC"/>
</dbReference>
<keyword evidence="7" id="KW-0963">Cytoplasm</keyword>
<keyword evidence="21" id="KW-1185">Reference proteome</keyword>
<evidence type="ECO:0000259" key="17">
    <source>
        <dbReference type="PROSITE" id="PS50109"/>
    </source>
</evidence>
<comment type="catalytic activity">
    <reaction evidence="1">
        <text>ATP + protein L-histidine = ADP + protein N-phospho-L-histidine.</text>
        <dbReference type="EC" id="2.7.13.3"/>
    </reaction>
</comment>
<evidence type="ECO:0000256" key="4">
    <source>
        <dbReference type="ARBA" id="ARBA00012438"/>
    </source>
</evidence>
<feature type="domain" description="PAS" evidence="18">
    <location>
        <begin position="699"/>
        <end position="770"/>
    </location>
</feature>
<feature type="domain" description="PAS" evidence="18">
    <location>
        <begin position="196"/>
        <end position="267"/>
    </location>
</feature>
<dbReference type="SMART" id="SM00086">
    <property type="entry name" value="PAC"/>
    <property type="match status" value="3"/>
</dbReference>
<dbReference type="InterPro" id="IPR035965">
    <property type="entry name" value="PAS-like_dom_sf"/>
</dbReference>
<name>A0A521CFY3_9BACT</name>
<feature type="domain" description="Histidine kinase" evidence="17">
    <location>
        <begin position="834"/>
        <end position="1030"/>
    </location>
</feature>
<dbReference type="Pfam" id="PF08447">
    <property type="entry name" value="PAS_3"/>
    <property type="match status" value="2"/>
</dbReference>
<keyword evidence="16" id="KW-0812">Transmembrane</keyword>
<dbReference type="PANTHER" id="PTHR43304">
    <property type="entry name" value="PHYTOCHROME-LIKE PROTEIN CPH1"/>
    <property type="match status" value="1"/>
</dbReference>
<evidence type="ECO:0000256" key="15">
    <source>
        <dbReference type="ARBA" id="ARBA00030800"/>
    </source>
</evidence>
<evidence type="ECO:0000256" key="10">
    <source>
        <dbReference type="ARBA" id="ARBA00022723"/>
    </source>
</evidence>
<evidence type="ECO:0000256" key="13">
    <source>
        <dbReference type="ARBA" id="ARBA00023014"/>
    </source>
</evidence>